<accession>F4PJ79</accession>
<organism evidence="2 3">
    <name type="scientific">Cavenderia fasciculata</name>
    <name type="common">Slime mold</name>
    <name type="synonym">Dictyostelium fasciculatum</name>
    <dbReference type="NCBI Taxonomy" id="261658"/>
    <lineage>
        <taxon>Eukaryota</taxon>
        <taxon>Amoebozoa</taxon>
        <taxon>Evosea</taxon>
        <taxon>Eumycetozoa</taxon>
        <taxon>Dictyostelia</taxon>
        <taxon>Acytosteliales</taxon>
        <taxon>Cavenderiaceae</taxon>
        <taxon>Cavenderia</taxon>
    </lineage>
</organism>
<name>F4PJ79_CACFS</name>
<gene>
    <name evidence="2" type="ORF">DFA_06515</name>
</gene>
<evidence type="ECO:0000313" key="2">
    <source>
        <dbReference type="EMBL" id="EGG24365.1"/>
    </source>
</evidence>
<sequence>MYLSPFIHSIINQLDYPNNSQQQYYNNNHINNNKYDLSQLQTIIIEQIFEYIQDVVDVISLLLTCKKMLLLPFKSQHHHQQYQHQSLTARHIKRVFDKTTDFLNRLSTYHRYCNHLKNIQSQYNFETMRDFFNLSTDHRLVLDMHDPPYEQYKQLQQQKRQQRLGTVKNPSQPTEITHSVLLERLDSNRNIRSIYDVPKTSKSLFLSFQHDKGIAKSILPPDLQELGIRSTNDSFGELPDTLTSLTLLTNQTPLQHELPRSLCTLVAFPHIITCIPASVKSFTIAKEDSSVSTAQKIPRTMFPYDSQLVELLIETEVDLDVGVDEENNNNNNYYFFPINITKMTLHIRQPLLHCFLSPNLKSLTIQTKSKTGFGQGLASLCHLEYFDLVLLHQSCRLEDLHLPSSLRVLKLKSYTRQFLWEGFLPPHLESLTLKLLSTYIVPITKGIFPPSLKTLDLQVNIQSQIDVGALPSSLTSLGLKCEQELVVGVIPHGLVELELREHKHLINQQNVLPDSITRLSLPGYQQFDLSTFAFPPKLKKLELMNLKEKIILKQDTDGSGHSRCLPLTLEKWFSNIGIVGGIPIDHLPNLRAIKYPINPLDENLLSIFSTHSNTTTPTIPKQIKKLYLYLKQDNCFCFKLKDLIGSSISRIVVENVMIVKTYIFDVRMLDTTHAMIIEDLYGGIVDLTKYQDRIVIYKNLEYPIITTTDDHRLHRHTEFNQPYHQFKTMYCKPHITHSIYLSMTFQVIQPGRNHTEKILQETVDSKTSCSSMDHLGCQFIIWVFSLALVGGLAASIIVHNQAVIEVEANRNRYITSPDYDDDAVDKEYSHIDTESEQILESVKADMTKRNKDRDTYFSINVTFSVAEFKDSKLFCLNEDNIPWYVNSFWWAIVNILFIWFPWEVAYRSHLATIRITGTVNPLPIDDCFEPQTETVYLQVPGQTHAVPHTQPIGQIPQHYIAPIYHQPMGANNYSTYQPPPYIPNPNNNYSKLPSFIIIFVLKGKNISSSWDFFITLINEMNI</sequence>
<dbReference type="PANTHER" id="PTHR32134">
    <property type="entry name" value="FNIP REPEAT-CONTAINING PROTEIN"/>
    <property type="match status" value="1"/>
</dbReference>
<dbReference type="InterPro" id="IPR051251">
    <property type="entry name" value="STK_FNIP-Repeat"/>
</dbReference>
<keyword evidence="1" id="KW-0812">Transmembrane</keyword>
<dbReference type="InterPro" id="IPR008615">
    <property type="entry name" value="FNIP"/>
</dbReference>
<dbReference type="AlphaFoldDB" id="F4PJ79"/>
<dbReference type="Proteomes" id="UP000007797">
    <property type="component" value="Unassembled WGS sequence"/>
</dbReference>
<keyword evidence="1" id="KW-0472">Membrane</keyword>
<proteinExistence type="predicted"/>
<dbReference type="EMBL" id="GL883007">
    <property type="protein sequence ID" value="EGG24365.1"/>
    <property type="molecule type" value="Genomic_DNA"/>
</dbReference>
<feature type="transmembrane region" description="Helical" evidence="1">
    <location>
        <begin position="779"/>
        <end position="798"/>
    </location>
</feature>
<keyword evidence="3" id="KW-1185">Reference proteome</keyword>
<evidence type="ECO:0000256" key="1">
    <source>
        <dbReference type="SAM" id="Phobius"/>
    </source>
</evidence>
<feature type="transmembrane region" description="Helical" evidence="1">
    <location>
        <begin position="881"/>
        <end position="902"/>
    </location>
</feature>
<dbReference type="RefSeq" id="XP_004362216.1">
    <property type="nucleotide sequence ID" value="XM_004362159.1"/>
</dbReference>
<dbReference type="GeneID" id="14876306"/>
<dbReference type="SUPFAM" id="SSF52058">
    <property type="entry name" value="L domain-like"/>
    <property type="match status" value="1"/>
</dbReference>
<reference evidence="3" key="1">
    <citation type="journal article" date="2011" name="Genome Res.">
        <title>Phylogeny-wide analysis of social amoeba genomes highlights ancient origins for complex intercellular communication.</title>
        <authorList>
            <person name="Heidel A.J."/>
            <person name="Lawal H.M."/>
            <person name="Felder M."/>
            <person name="Schilde C."/>
            <person name="Helps N.R."/>
            <person name="Tunggal B."/>
            <person name="Rivero F."/>
            <person name="John U."/>
            <person name="Schleicher M."/>
            <person name="Eichinger L."/>
            <person name="Platzer M."/>
            <person name="Noegel A.A."/>
            <person name="Schaap P."/>
            <person name="Gloeckner G."/>
        </authorList>
    </citation>
    <scope>NUCLEOTIDE SEQUENCE [LARGE SCALE GENOMIC DNA]</scope>
    <source>
        <strain evidence="3">SH3</strain>
    </source>
</reference>
<evidence type="ECO:0000313" key="3">
    <source>
        <dbReference type="Proteomes" id="UP000007797"/>
    </source>
</evidence>
<dbReference type="PANTHER" id="PTHR32134:SF169">
    <property type="entry name" value="FNIP REPEAT-CONTAINING PROTEIN-RELATED"/>
    <property type="match status" value="1"/>
</dbReference>
<dbReference type="Pfam" id="PF05725">
    <property type="entry name" value="FNIP"/>
    <property type="match status" value="1"/>
</dbReference>
<protein>
    <submittedName>
        <fullName evidence="2">Uncharacterized protein</fullName>
    </submittedName>
</protein>
<keyword evidence="1" id="KW-1133">Transmembrane helix</keyword>
<dbReference type="KEGG" id="dfa:DFA_06515"/>
<dbReference type="OrthoDB" id="7600006at2759"/>